<evidence type="ECO:0000313" key="1">
    <source>
        <dbReference type="EMBL" id="KAL1588030.1"/>
    </source>
</evidence>
<reference evidence="1 2" key="1">
    <citation type="journal article" date="2020" name="Microbiol. Resour. Announc.">
        <title>Draft Genome Sequence of a Cladosporium Species Isolated from the Mesophotic Ascidian Didemnum maculosum.</title>
        <authorList>
            <person name="Gioti A."/>
            <person name="Siaperas R."/>
            <person name="Nikolaivits E."/>
            <person name="Le Goff G."/>
            <person name="Ouazzani J."/>
            <person name="Kotoulas G."/>
            <person name="Topakas E."/>
        </authorList>
    </citation>
    <scope>NUCLEOTIDE SEQUENCE [LARGE SCALE GENOMIC DNA]</scope>
    <source>
        <strain evidence="1 2">TM138-S3</strain>
    </source>
</reference>
<dbReference type="InterPro" id="IPR052184">
    <property type="entry name" value="SDR_enzymes"/>
</dbReference>
<dbReference type="SUPFAM" id="SSF51735">
    <property type="entry name" value="NAD(P)-binding Rossmann-fold domains"/>
    <property type="match status" value="1"/>
</dbReference>
<dbReference type="Pfam" id="PF00106">
    <property type="entry name" value="adh_short"/>
    <property type="match status" value="1"/>
</dbReference>
<dbReference type="PRINTS" id="PR00081">
    <property type="entry name" value="GDHRDH"/>
</dbReference>
<organism evidence="1 2">
    <name type="scientific">Cladosporium halotolerans</name>
    <dbReference type="NCBI Taxonomy" id="1052096"/>
    <lineage>
        <taxon>Eukaryota</taxon>
        <taxon>Fungi</taxon>
        <taxon>Dikarya</taxon>
        <taxon>Ascomycota</taxon>
        <taxon>Pezizomycotina</taxon>
        <taxon>Dothideomycetes</taxon>
        <taxon>Dothideomycetidae</taxon>
        <taxon>Cladosporiales</taxon>
        <taxon>Cladosporiaceae</taxon>
        <taxon>Cladosporium</taxon>
    </lineage>
</organism>
<dbReference type="InterPro" id="IPR036291">
    <property type="entry name" value="NAD(P)-bd_dom_sf"/>
</dbReference>
<dbReference type="InterPro" id="IPR002347">
    <property type="entry name" value="SDR_fam"/>
</dbReference>
<protein>
    <recommendedName>
        <fullName evidence="3">NAD(P)-binding protein</fullName>
    </recommendedName>
</protein>
<proteinExistence type="predicted"/>
<evidence type="ECO:0008006" key="3">
    <source>
        <dbReference type="Google" id="ProtNLM"/>
    </source>
</evidence>
<dbReference type="PANTHER" id="PTHR45458:SF1">
    <property type="entry name" value="SHORT CHAIN DEHYDROGENASE"/>
    <property type="match status" value="1"/>
</dbReference>
<evidence type="ECO:0000313" key="2">
    <source>
        <dbReference type="Proteomes" id="UP000803884"/>
    </source>
</evidence>
<keyword evidence="2" id="KW-1185">Reference proteome</keyword>
<sequence>MPTILITGAASGLGAAFLEAYLTHPETTIHALDRHPIPTTHANIHPHTLDLTHEPSVNALSTSLSTTPIDLLIHSAGIRGLVPALESAHPDSVAAAETLAGMDAATLARTFEINTIATFTLLRAFLPSLLLARDPKAIVMSSRMGSVSLNAPLRPDGTPNPAAGGAYAYRASKAALNAIVRSFAVDVPGVTFVLCHPGRVETGLVRGREEGAIEAGESMRGIVRLIGGWGKGESGGFFDRFGERIEW</sequence>
<dbReference type="Gene3D" id="3.40.50.720">
    <property type="entry name" value="NAD(P)-binding Rossmann-like Domain"/>
    <property type="match status" value="1"/>
</dbReference>
<accession>A0AB34KT49</accession>
<comment type="caution">
    <text evidence="1">The sequence shown here is derived from an EMBL/GenBank/DDBJ whole genome shotgun (WGS) entry which is preliminary data.</text>
</comment>
<name>A0AB34KT49_9PEZI</name>
<dbReference type="PANTHER" id="PTHR45458">
    <property type="entry name" value="SHORT-CHAIN DEHYDROGENASE/REDUCTASE SDR"/>
    <property type="match status" value="1"/>
</dbReference>
<dbReference type="EMBL" id="JAAQHG020000008">
    <property type="protein sequence ID" value="KAL1588030.1"/>
    <property type="molecule type" value="Genomic_DNA"/>
</dbReference>
<dbReference type="AlphaFoldDB" id="A0AB34KT49"/>
<dbReference type="GeneID" id="96004716"/>
<dbReference type="GO" id="GO:0016616">
    <property type="term" value="F:oxidoreductase activity, acting on the CH-OH group of donors, NAD or NADP as acceptor"/>
    <property type="evidence" value="ECO:0007669"/>
    <property type="project" value="TreeGrafter"/>
</dbReference>
<dbReference type="RefSeq" id="XP_069231135.1">
    <property type="nucleotide sequence ID" value="XM_069371878.1"/>
</dbReference>
<dbReference type="Proteomes" id="UP000803884">
    <property type="component" value="Unassembled WGS sequence"/>
</dbReference>
<gene>
    <name evidence="1" type="ORF">WHR41_03272</name>
</gene>